<keyword evidence="4" id="KW-1133">Transmembrane helix</keyword>
<gene>
    <name evidence="6" type="ORF">DHEL01_v203856</name>
</gene>
<feature type="domain" description="Glycosyl transferase CAP10" evidence="5">
    <location>
        <begin position="658"/>
        <end position="945"/>
    </location>
</feature>
<dbReference type="PANTHER" id="PTHR12203">
    <property type="entry name" value="KDEL LYS-ASP-GLU-LEU CONTAINING - RELATED"/>
    <property type="match status" value="1"/>
</dbReference>
<feature type="transmembrane region" description="Helical" evidence="4">
    <location>
        <begin position="35"/>
        <end position="57"/>
    </location>
</feature>
<sequence length="970" mass="110293">MAEPSQLALLCALTSFFYLYENIGRHPLLERPRISEVLIFLISGLVTLAVSLVSRWLPGTSGRFDHNTGYSKLGEPEQSGQPSRPRRYFWPLLLVLIVIRLELSRWLQFRLLCNKPGVECLLPVLLALYDACTARKRRPVNDHGEDDHDDMGNDIFEDVAFWFMNSKIVQLTGTSLVSYGAYLLLQPSMQLTTFCPESENRTTILVLQYLGVFLDYAILILAWRILTSSRTTTNRLRSLGAILISASVLISLVVLIPSLISYRLRGYFHFAEMYGVDSLYFFDVFNDAMLFSLLFISFSLFTCQASPLASTGIVAFLCGALALYGKLTLLGTWEHLSRWSIVLPLYALCLGFIMFMFRNQVRMLFPRLFLAFILVAAMIGISFYCFLAADIMNRHPLDTLIHQSRTGADRWVVKASTSQSVKVAVDEYRERHSGRSPPPGFEIWFEFAKSRGSLVIDHFRQIEDDILPFWGFSPSKIREEIAQLGTNRDIGLVSIRKGAVTHQPAVDPSNDAMMDDLVDLIKPFAQHLQEMDLPINLLDRPRVLATWSDRNRFRTGGIMKNWLAPGLAKRGDGQVSPGDDGPEHESDKGAHNLQNRLKDRQFSTAWEHQRNLGQACPPASLSRSGFYSNNRDFCSHCVDVYAKEQFLANWDSAQDLCHQPDMFNLHGFYMSELPLKPFTELVPMFSRSKTDRFSDILIPLSRGEDTYSSDKKETPLVNKDSRLFWRGAVGTDFGMVPLRLLSGGQQERLSHLANNATATDHVTMCLSVPGDKEKFRYERVPLSELTPALKLDVGISDYSMCQSPECAAAKREFGFKPADENDKEKMNSRYIMVMDSDEGPPRDFLKVLRSESVPFVASVFKEWYSERLMPWLHFVPIDLRFHALHSTFAYFTGLQGKGVINGRDVAMKSRVDNAKWIAQEGRKWADKVIRREDAEVYLFRLLLEWGRVVNDKRDEMRFELAGKSAKAVGV</sequence>
<evidence type="ECO:0000256" key="3">
    <source>
        <dbReference type="SAM" id="MobiDB-lite"/>
    </source>
</evidence>
<feature type="compositionally biased region" description="Basic and acidic residues" evidence="3">
    <location>
        <begin position="581"/>
        <end position="593"/>
    </location>
</feature>
<organism evidence="6 7">
    <name type="scientific">Diaporthe helianthi</name>
    <dbReference type="NCBI Taxonomy" id="158607"/>
    <lineage>
        <taxon>Eukaryota</taxon>
        <taxon>Fungi</taxon>
        <taxon>Dikarya</taxon>
        <taxon>Ascomycota</taxon>
        <taxon>Pezizomycotina</taxon>
        <taxon>Sordariomycetes</taxon>
        <taxon>Sordariomycetidae</taxon>
        <taxon>Diaporthales</taxon>
        <taxon>Diaporthaceae</taxon>
        <taxon>Diaporthe</taxon>
    </lineage>
</organism>
<accession>A0A2P5I5J1</accession>
<dbReference type="SMART" id="SM00672">
    <property type="entry name" value="CAP10"/>
    <property type="match status" value="1"/>
</dbReference>
<feature type="region of interest" description="Disordered" evidence="3">
    <location>
        <begin position="568"/>
        <end position="593"/>
    </location>
</feature>
<protein>
    <submittedName>
        <fullName evidence="6">Capsular associated protein</fullName>
    </submittedName>
</protein>
<keyword evidence="2" id="KW-0808">Transferase</keyword>
<dbReference type="PANTHER" id="PTHR12203:SF35">
    <property type="entry name" value="PROTEIN O-GLUCOSYLTRANSFERASE 1"/>
    <property type="match status" value="1"/>
</dbReference>
<keyword evidence="4" id="KW-0472">Membrane</keyword>
<feature type="transmembrane region" description="Helical" evidence="4">
    <location>
        <begin position="339"/>
        <end position="357"/>
    </location>
</feature>
<dbReference type="AlphaFoldDB" id="A0A2P5I5J1"/>
<dbReference type="GO" id="GO:0016740">
    <property type="term" value="F:transferase activity"/>
    <property type="evidence" value="ECO:0007669"/>
    <property type="project" value="UniProtKB-KW"/>
</dbReference>
<evidence type="ECO:0000256" key="2">
    <source>
        <dbReference type="ARBA" id="ARBA00022679"/>
    </source>
</evidence>
<dbReference type="STRING" id="158607.A0A2P5I5J1"/>
<evidence type="ECO:0000259" key="5">
    <source>
        <dbReference type="SMART" id="SM00672"/>
    </source>
</evidence>
<evidence type="ECO:0000313" key="6">
    <source>
        <dbReference type="EMBL" id="POS77760.1"/>
    </source>
</evidence>
<keyword evidence="7" id="KW-1185">Reference proteome</keyword>
<dbReference type="OrthoDB" id="541052at2759"/>
<evidence type="ECO:0000256" key="1">
    <source>
        <dbReference type="ARBA" id="ARBA00010118"/>
    </source>
</evidence>
<proteinExistence type="inferred from homology"/>
<feature type="transmembrane region" description="Helical" evidence="4">
    <location>
        <begin position="6"/>
        <end position="23"/>
    </location>
</feature>
<feature type="transmembrane region" description="Helical" evidence="4">
    <location>
        <begin position="369"/>
        <end position="389"/>
    </location>
</feature>
<dbReference type="InterPro" id="IPR006598">
    <property type="entry name" value="CAP10"/>
</dbReference>
<reference evidence="6" key="1">
    <citation type="submission" date="2017-09" db="EMBL/GenBank/DDBJ databases">
        <title>Polyketide synthases of a Diaporthe helianthi virulent isolate.</title>
        <authorList>
            <person name="Baroncelli R."/>
        </authorList>
    </citation>
    <scope>NUCLEOTIDE SEQUENCE [LARGE SCALE GENOMIC DNA]</scope>
    <source>
        <strain evidence="6">7/96</strain>
    </source>
</reference>
<name>A0A2P5I5J1_DIAHE</name>
<feature type="transmembrane region" description="Helical" evidence="4">
    <location>
        <begin position="238"/>
        <end position="260"/>
    </location>
</feature>
<feature type="transmembrane region" description="Helical" evidence="4">
    <location>
        <begin position="205"/>
        <end position="226"/>
    </location>
</feature>
<dbReference type="Proteomes" id="UP000094444">
    <property type="component" value="Unassembled WGS sequence"/>
</dbReference>
<evidence type="ECO:0000313" key="7">
    <source>
        <dbReference type="Proteomes" id="UP000094444"/>
    </source>
</evidence>
<comment type="caution">
    <text evidence="6">The sequence shown here is derived from an EMBL/GenBank/DDBJ whole genome shotgun (WGS) entry which is preliminary data.</text>
</comment>
<evidence type="ECO:0000256" key="4">
    <source>
        <dbReference type="SAM" id="Phobius"/>
    </source>
</evidence>
<comment type="similarity">
    <text evidence="1">Belongs to the glycosyltransferase 90 family.</text>
</comment>
<dbReference type="InParanoid" id="A0A2P5I5J1"/>
<dbReference type="InterPro" id="IPR051091">
    <property type="entry name" value="O-Glucosyltr/Glycosyltrsf_90"/>
</dbReference>
<feature type="transmembrane region" description="Helical" evidence="4">
    <location>
        <begin position="280"/>
        <end position="301"/>
    </location>
</feature>
<keyword evidence="4" id="KW-0812">Transmembrane</keyword>
<feature type="transmembrane region" description="Helical" evidence="4">
    <location>
        <begin position="308"/>
        <end position="327"/>
    </location>
</feature>
<dbReference type="EMBL" id="MAVT02000243">
    <property type="protein sequence ID" value="POS77760.1"/>
    <property type="molecule type" value="Genomic_DNA"/>
</dbReference>